<evidence type="ECO:0000313" key="3">
    <source>
        <dbReference type="EMBL" id="RKN37215.1"/>
    </source>
</evidence>
<dbReference type="InterPro" id="IPR018535">
    <property type="entry name" value="DUF1996"/>
</dbReference>
<feature type="domain" description="DUF1996" evidence="2">
    <location>
        <begin position="94"/>
        <end position="305"/>
    </location>
</feature>
<dbReference type="EMBL" id="RBAL01000027">
    <property type="protein sequence ID" value="RKN37215.1"/>
    <property type="molecule type" value="Genomic_DNA"/>
</dbReference>
<protein>
    <submittedName>
        <fullName evidence="3">DUF1996 domain-containing protein</fullName>
    </submittedName>
</protein>
<dbReference type="PANTHER" id="PTHR43662:SF3">
    <property type="entry name" value="DOMAIN PROTEIN, PUTATIVE (AFU_ORTHOLOGUE AFUA_6G11970)-RELATED"/>
    <property type="match status" value="1"/>
</dbReference>
<feature type="chain" id="PRO_5017285180" evidence="1">
    <location>
        <begin position="32"/>
        <end position="347"/>
    </location>
</feature>
<dbReference type="Proteomes" id="UP000272474">
    <property type="component" value="Unassembled WGS sequence"/>
</dbReference>
<dbReference type="Pfam" id="PF09362">
    <property type="entry name" value="DUF1996"/>
    <property type="match status" value="1"/>
</dbReference>
<comment type="caution">
    <text evidence="3">The sequence shown here is derived from an EMBL/GenBank/DDBJ whole genome shotgun (WGS) entry which is preliminary data.</text>
</comment>
<keyword evidence="1" id="KW-0732">Signal</keyword>
<feature type="signal peptide" evidence="1">
    <location>
        <begin position="1"/>
        <end position="31"/>
    </location>
</feature>
<sequence>MPRRSAFLSGSAVAAALGLVLAGLGAIGAAASPGAGPAAATPAAPEHVMAAPPPGEWVPVDPPVAGIPPQPDVPWASHHEFQANCSVDHTAPDDPIVYPDDPGASHDHTFMGNTTTDAHSSLGSLRTGGTTCKVPADLTAYWMPTMYDGDREIRPIGDQVIYYKAGVTDFRTVRPFPPGLRYVVGSPYQSEQEFIEGSVEGWECGDSFGNSDIPDSCAPGSQLNVRYQAPSCWDGRHLDSPDHKAHMAYPVWDGELFQYVCPESHPVAVPMIEFKMAFPAGSDTSNVTLSSGPGYSFHYDVFNAWDEPTLAALVAHCINGGLQCDARGFDQYHPERGAALDENYELP</sequence>
<evidence type="ECO:0000313" key="4">
    <source>
        <dbReference type="Proteomes" id="UP000272474"/>
    </source>
</evidence>
<accession>A0A3A9YL71</accession>
<proteinExistence type="predicted"/>
<evidence type="ECO:0000259" key="2">
    <source>
        <dbReference type="Pfam" id="PF09362"/>
    </source>
</evidence>
<evidence type="ECO:0000256" key="1">
    <source>
        <dbReference type="SAM" id="SignalP"/>
    </source>
</evidence>
<dbReference type="AlphaFoldDB" id="A0A3A9YL71"/>
<organism evidence="3 4">
    <name type="scientific">Streptomyces hoynatensis</name>
    <dbReference type="NCBI Taxonomy" id="1141874"/>
    <lineage>
        <taxon>Bacteria</taxon>
        <taxon>Bacillati</taxon>
        <taxon>Actinomycetota</taxon>
        <taxon>Actinomycetes</taxon>
        <taxon>Kitasatosporales</taxon>
        <taxon>Streptomycetaceae</taxon>
        <taxon>Streptomyces</taxon>
    </lineage>
</organism>
<gene>
    <name evidence="3" type="ORF">D7294_28800</name>
</gene>
<keyword evidence="4" id="KW-1185">Reference proteome</keyword>
<dbReference type="PANTHER" id="PTHR43662">
    <property type="match status" value="1"/>
</dbReference>
<reference evidence="3 4" key="1">
    <citation type="journal article" date="2014" name="Int. J. Syst. Evol. Microbiol.">
        <title>Streptomyces hoynatensis sp. nov., isolated from deep marine sediment.</title>
        <authorList>
            <person name="Veyisoglu A."/>
            <person name="Sahin N."/>
        </authorList>
    </citation>
    <scope>NUCLEOTIDE SEQUENCE [LARGE SCALE GENOMIC DNA]</scope>
    <source>
        <strain evidence="3 4">KCTC 29097</strain>
    </source>
</reference>
<dbReference type="OrthoDB" id="581239at2"/>
<dbReference type="RefSeq" id="WP_120684740.1">
    <property type="nucleotide sequence ID" value="NZ_RBAL01000027.1"/>
</dbReference>
<name>A0A3A9YL71_9ACTN</name>